<dbReference type="InterPro" id="IPR012337">
    <property type="entry name" value="RNaseH-like_sf"/>
</dbReference>
<gene>
    <name evidence="1" type="ORF">CR513_57993</name>
</gene>
<keyword evidence="2" id="KW-1185">Reference proteome</keyword>
<dbReference type="Proteomes" id="UP000257109">
    <property type="component" value="Unassembled WGS sequence"/>
</dbReference>
<dbReference type="SUPFAM" id="SSF53098">
    <property type="entry name" value="Ribonuclease H-like"/>
    <property type="match status" value="1"/>
</dbReference>
<dbReference type="OrthoDB" id="1692260at2759"/>
<proteinExistence type="predicted"/>
<organism evidence="1 2">
    <name type="scientific">Mucuna pruriens</name>
    <name type="common">Velvet bean</name>
    <name type="synonym">Dolichos pruriens</name>
    <dbReference type="NCBI Taxonomy" id="157652"/>
    <lineage>
        <taxon>Eukaryota</taxon>
        <taxon>Viridiplantae</taxon>
        <taxon>Streptophyta</taxon>
        <taxon>Embryophyta</taxon>
        <taxon>Tracheophyta</taxon>
        <taxon>Spermatophyta</taxon>
        <taxon>Magnoliopsida</taxon>
        <taxon>eudicotyledons</taxon>
        <taxon>Gunneridae</taxon>
        <taxon>Pentapetalae</taxon>
        <taxon>rosids</taxon>
        <taxon>fabids</taxon>
        <taxon>Fabales</taxon>
        <taxon>Fabaceae</taxon>
        <taxon>Papilionoideae</taxon>
        <taxon>50 kb inversion clade</taxon>
        <taxon>NPAAA clade</taxon>
        <taxon>indigoferoid/millettioid clade</taxon>
        <taxon>Phaseoleae</taxon>
        <taxon>Mucuna</taxon>
    </lineage>
</organism>
<comment type="caution">
    <text evidence="1">The sequence shown here is derived from an EMBL/GenBank/DDBJ whole genome shotgun (WGS) entry which is preliminary data.</text>
</comment>
<accession>A0A371EC71</accession>
<sequence>MRKIIENTSGYPLKSKGILQSNNFNAFLVSKVKEKGSESLTFLEHGNICGPIQPPTGPFRYFMVLINASTGWSHKIHLDNAGEFTSHAFNEYCMFIGIDIEHPVTHVQHKMDLQNHFLNF</sequence>
<evidence type="ECO:0008006" key="3">
    <source>
        <dbReference type="Google" id="ProtNLM"/>
    </source>
</evidence>
<evidence type="ECO:0000313" key="1">
    <source>
        <dbReference type="EMBL" id="RDX63574.1"/>
    </source>
</evidence>
<feature type="non-terminal residue" evidence="1">
    <location>
        <position position="1"/>
    </location>
</feature>
<dbReference type="EMBL" id="QJKJ01014825">
    <property type="protein sequence ID" value="RDX63574.1"/>
    <property type="molecule type" value="Genomic_DNA"/>
</dbReference>
<protein>
    <recommendedName>
        <fullName evidence="3">Integrase catalytic domain-containing protein</fullName>
    </recommendedName>
</protein>
<dbReference type="AlphaFoldDB" id="A0A371EC71"/>
<evidence type="ECO:0000313" key="2">
    <source>
        <dbReference type="Proteomes" id="UP000257109"/>
    </source>
</evidence>
<name>A0A371EC71_MUCPR</name>
<reference evidence="1" key="1">
    <citation type="submission" date="2018-05" db="EMBL/GenBank/DDBJ databases">
        <title>Draft genome of Mucuna pruriens seed.</title>
        <authorList>
            <person name="Nnadi N.E."/>
            <person name="Vos R."/>
            <person name="Hasami M.H."/>
            <person name="Devisetty U.K."/>
            <person name="Aguiy J.C."/>
        </authorList>
    </citation>
    <scope>NUCLEOTIDE SEQUENCE [LARGE SCALE GENOMIC DNA]</scope>
    <source>
        <strain evidence="1">JCA_2017</strain>
    </source>
</reference>